<reference evidence="3" key="1">
    <citation type="submission" date="2016-10" db="EMBL/GenBank/DDBJ databases">
        <authorList>
            <person name="Varghese N."/>
            <person name="Submissions S."/>
        </authorList>
    </citation>
    <scope>NUCLEOTIDE SEQUENCE [LARGE SCALE GENOMIC DNA]</scope>
    <source>
        <strain evidence="3">CGMCC 4.578</strain>
    </source>
</reference>
<dbReference type="Proteomes" id="UP000199028">
    <property type="component" value="Unassembled WGS sequence"/>
</dbReference>
<name>A0A1H9R814_9PSEU</name>
<dbReference type="RefSeq" id="WP_256239403.1">
    <property type="nucleotide sequence ID" value="NZ_FOFT01000006.1"/>
</dbReference>
<keyword evidence="1" id="KW-0472">Membrane</keyword>
<dbReference type="AlphaFoldDB" id="A0A1H9R814"/>
<dbReference type="EMBL" id="FOFT01000006">
    <property type="protein sequence ID" value="SER68884.1"/>
    <property type="molecule type" value="Genomic_DNA"/>
</dbReference>
<organism evidence="2 3">
    <name type="scientific">Lentzea flaviverrucosa</name>
    <dbReference type="NCBI Taxonomy" id="200379"/>
    <lineage>
        <taxon>Bacteria</taxon>
        <taxon>Bacillati</taxon>
        <taxon>Actinomycetota</taxon>
        <taxon>Actinomycetes</taxon>
        <taxon>Pseudonocardiales</taxon>
        <taxon>Pseudonocardiaceae</taxon>
        <taxon>Lentzea</taxon>
    </lineage>
</organism>
<keyword evidence="1" id="KW-0812">Transmembrane</keyword>
<gene>
    <name evidence="2" type="ORF">SAMN05216195_106165</name>
</gene>
<keyword evidence="3" id="KW-1185">Reference proteome</keyword>
<sequence length="41" mass="4183">MRLALVVAQENGLAIGDLALGVGGLLAVAAVVVVMLKRRKP</sequence>
<accession>A0A1H9R814</accession>
<keyword evidence="1" id="KW-1133">Transmembrane helix</keyword>
<proteinExistence type="predicted"/>
<evidence type="ECO:0000313" key="2">
    <source>
        <dbReference type="EMBL" id="SER68884.1"/>
    </source>
</evidence>
<evidence type="ECO:0000313" key="3">
    <source>
        <dbReference type="Proteomes" id="UP000199028"/>
    </source>
</evidence>
<evidence type="ECO:0000256" key="1">
    <source>
        <dbReference type="SAM" id="Phobius"/>
    </source>
</evidence>
<protein>
    <submittedName>
        <fullName evidence="2">PEP-CTERM protein-sorting domain-containing protein</fullName>
    </submittedName>
</protein>
<feature type="transmembrane region" description="Helical" evidence="1">
    <location>
        <begin position="12"/>
        <end position="36"/>
    </location>
</feature>